<dbReference type="Gene3D" id="2.60.40.1180">
    <property type="entry name" value="Golgi alpha-mannosidase II"/>
    <property type="match status" value="1"/>
</dbReference>
<protein>
    <recommendedName>
        <fullName evidence="3">alpha-L-fucosidase</fullName>
        <ecNumber evidence="3">3.2.1.51</ecNumber>
    </recommendedName>
</protein>
<dbReference type="GO" id="GO:0006004">
    <property type="term" value="P:fucose metabolic process"/>
    <property type="evidence" value="ECO:0007669"/>
    <property type="project" value="InterPro"/>
</dbReference>
<dbReference type="Gene3D" id="3.20.20.80">
    <property type="entry name" value="Glycosidases"/>
    <property type="match status" value="1"/>
</dbReference>
<comment type="caution">
    <text evidence="10">The sequence shown here is derived from an EMBL/GenBank/DDBJ whole genome shotgun (WGS) entry which is preliminary data.</text>
</comment>
<proteinExistence type="inferred from homology"/>
<dbReference type="Pfam" id="PF16757">
    <property type="entry name" value="Fucosidase_C"/>
    <property type="match status" value="1"/>
</dbReference>
<name>A0A7X9RXV4_9BACT</name>
<reference evidence="10 11" key="1">
    <citation type="submission" date="2020-04" db="EMBL/GenBank/DDBJ databases">
        <title>Flammeovirga sp. SR4, a novel species isolated from seawater.</title>
        <authorList>
            <person name="Wang X."/>
        </authorList>
    </citation>
    <scope>NUCLEOTIDE SEQUENCE [LARGE SCALE GENOMIC DNA]</scope>
    <source>
        <strain evidence="10 11">ATCC 23126</strain>
    </source>
</reference>
<dbReference type="InterPro" id="IPR016286">
    <property type="entry name" value="FUC_metazoa-typ"/>
</dbReference>
<accession>A0A7X9RXV4</accession>
<dbReference type="GO" id="GO:0004560">
    <property type="term" value="F:alpha-L-fucosidase activity"/>
    <property type="evidence" value="ECO:0007669"/>
    <property type="project" value="InterPro"/>
</dbReference>
<comment type="similarity">
    <text evidence="2">Belongs to the glycosyl hydrolase 29 family.</text>
</comment>
<feature type="domain" description="Glycoside hydrolase family 29 N-terminal" evidence="8">
    <location>
        <begin position="18"/>
        <end position="372"/>
    </location>
</feature>
<dbReference type="AlphaFoldDB" id="A0A7X9RXV4"/>
<comment type="function">
    <text evidence="1">Alpha-L-fucosidase is responsible for hydrolyzing the alpha-1,6-linked fucose joined to the reducing-end N-acetylglucosamine of the carbohydrate moieties of glycoproteins.</text>
</comment>
<dbReference type="InterPro" id="IPR017853">
    <property type="entry name" value="GH"/>
</dbReference>
<evidence type="ECO:0000256" key="2">
    <source>
        <dbReference type="ARBA" id="ARBA00007951"/>
    </source>
</evidence>
<keyword evidence="4 7" id="KW-0732">Signal</keyword>
<dbReference type="GO" id="GO:0005764">
    <property type="term" value="C:lysosome"/>
    <property type="evidence" value="ECO:0007669"/>
    <property type="project" value="TreeGrafter"/>
</dbReference>
<gene>
    <name evidence="10" type="ORF">HHU12_22395</name>
</gene>
<evidence type="ECO:0000259" key="9">
    <source>
        <dbReference type="Pfam" id="PF16757"/>
    </source>
</evidence>
<feature type="chain" id="PRO_5031567935" description="alpha-L-fucosidase" evidence="7">
    <location>
        <begin position="20"/>
        <end position="486"/>
    </location>
</feature>
<feature type="domain" description="Alpha-L-fucosidase C-terminal" evidence="9">
    <location>
        <begin position="401"/>
        <end position="472"/>
    </location>
</feature>
<organism evidence="10 11">
    <name type="scientific">Flammeovirga aprica JL-4</name>
    <dbReference type="NCBI Taxonomy" id="694437"/>
    <lineage>
        <taxon>Bacteria</taxon>
        <taxon>Pseudomonadati</taxon>
        <taxon>Bacteroidota</taxon>
        <taxon>Cytophagia</taxon>
        <taxon>Cytophagales</taxon>
        <taxon>Flammeovirgaceae</taxon>
        <taxon>Flammeovirga</taxon>
    </lineage>
</organism>
<dbReference type="Pfam" id="PF01120">
    <property type="entry name" value="Alpha_L_fucos"/>
    <property type="match status" value="1"/>
</dbReference>
<dbReference type="InterPro" id="IPR013780">
    <property type="entry name" value="Glyco_hydro_b"/>
</dbReference>
<dbReference type="SUPFAM" id="SSF51445">
    <property type="entry name" value="(Trans)glycosidases"/>
    <property type="match status" value="1"/>
</dbReference>
<sequence length="486" mass="56062">MKKKLFTLLAFLAVFQTQAQTWEQMNQSKKEAIAHFNEDKFGMFIHWGLYSILGGMYKGQKIDDIKSPDPGVAEWIQARARISREEYSQLVDQFNPVKFDADEYVLLLKNAGMKYLVITSKHHDGFALFDSKHSTFDIASTPFKRDIIQELYDACQRHEIDFGVYYSHNIDWNDANDCNIKNYLDYTGEVWPEPADFKGEKRRTMGANLWDPSPNTFDDYLYNKAFPQVRELLTRFPNIKFMWYDFAHFLTKYQSFQFYKAVYDINPNVIVTDRVGHGLGDYKIPGDNKIPSVEEMEGKPWETVGTFNHSWGYKEYDNDWKSPYELIYWLTAIASRGGNYMLNIGPKGDGSIPAQNVENLKALGKWTSVNGKAIYGTHKWKINQESEDAPTEKGYGFKEQFATTDFWFTAKENKVYAIAMERGKTALIKSFKGEKIEEVSLLGYAKKLKWKQTAEGLLITLPKNKDNQIGFAVEVTLAEEASTSLK</sequence>
<feature type="signal peptide" evidence="7">
    <location>
        <begin position="1"/>
        <end position="19"/>
    </location>
</feature>
<dbReference type="EMBL" id="JABANE010000072">
    <property type="protein sequence ID" value="NME70740.1"/>
    <property type="molecule type" value="Genomic_DNA"/>
</dbReference>
<keyword evidence="5" id="KW-0378">Hydrolase</keyword>
<evidence type="ECO:0000256" key="3">
    <source>
        <dbReference type="ARBA" id="ARBA00012662"/>
    </source>
</evidence>
<dbReference type="PRINTS" id="PR00741">
    <property type="entry name" value="GLHYDRLASE29"/>
</dbReference>
<dbReference type="SMART" id="SM00812">
    <property type="entry name" value="Alpha_L_fucos"/>
    <property type="match status" value="1"/>
</dbReference>
<evidence type="ECO:0000259" key="8">
    <source>
        <dbReference type="Pfam" id="PF01120"/>
    </source>
</evidence>
<evidence type="ECO:0000313" key="11">
    <source>
        <dbReference type="Proteomes" id="UP000576082"/>
    </source>
</evidence>
<dbReference type="RefSeq" id="WP_169658969.1">
    <property type="nucleotide sequence ID" value="NZ_JABANE010000072.1"/>
</dbReference>
<dbReference type="PANTHER" id="PTHR10030:SF37">
    <property type="entry name" value="ALPHA-L-FUCOSIDASE-RELATED"/>
    <property type="match status" value="1"/>
</dbReference>
<dbReference type="InterPro" id="IPR000933">
    <property type="entry name" value="Glyco_hydro_29"/>
</dbReference>
<dbReference type="PANTHER" id="PTHR10030">
    <property type="entry name" value="ALPHA-L-FUCOSIDASE"/>
    <property type="match status" value="1"/>
</dbReference>
<keyword evidence="11" id="KW-1185">Reference proteome</keyword>
<evidence type="ECO:0000256" key="7">
    <source>
        <dbReference type="SAM" id="SignalP"/>
    </source>
</evidence>
<evidence type="ECO:0000256" key="4">
    <source>
        <dbReference type="ARBA" id="ARBA00022729"/>
    </source>
</evidence>
<evidence type="ECO:0000256" key="5">
    <source>
        <dbReference type="ARBA" id="ARBA00022801"/>
    </source>
</evidence>
<evidence type="ECO:0000256" key="6">
    <source>
        <dbReference type="ARBA" id="ARBA00023295"/>
    </source>
</evidence>
<dbReference type="Proteomes" id="UP000576082">
    <property type="component" value="Unassembled WGS sequence"/>
</dbReference>
<dbReference type="InterPro" id="IPR031919">
    <property type="entry name" value="Fucosidase_C"/>
</dbReference>
<keyword evidence="6" id="KW-0326">Glycosidase</keyword>
<dbReference type="PIRSF" id="PIRSF001092">
    <property type="entry name" value="Alpha-L-fucosidase"/>
    <property type="match status" value="1"/>
</dbReference>
<dbReference type="EC" id="3.2.1.51" evidence="3"/>
<evidence type="ECO:0000256" key="1">
    <source>
        <dbReference type="ARBA" id="ARBA00004071"/>
    </source>
</evidence>
<dbReference type="InterPro" id="IPR057739">
    <property type="entry name" value="Glyco_hydro_29_N"/>
</dbReference>
<evidence type="ECO:0000313" key="10">
    <source>
        <dbReference type="EMBL" id="NME70740.1"/>
    </source>
</evidence>
<dbReference type="GO" id="GO:0016139">
    <property type="term" value="P:glycoside catabolic process"/>
    <property type="evidence" value="ECO:0007669"/>
    <property type="project" value="TreeGrafter"/>
</dbReference>